<evidence type="ECO:0000256" key="3">
    <source>
        <dbReference type="ARBA" id="ARBA00023157"/>
    </source>
</evidence>
<protein>
    <recommendedName>
        <fullName evidence="7">Ig-like domain-containing protein</fullName>
    </recommendedName>
</protein>
<feature type="domain" description="Ig-like" evidence="7">
    <location>
        <begin position="219"/>
        <end position="319"/>
    </location>
</feature>
<keyword evidence="2" id="KW-0472">Membrane</keyword>
<keyword evidence="3" id="KW-1015">Disulfide bond</keyword>
<dbReference type="PANTHER" id="PTHR11640:SF31">
    <property type="entry name" value="IRREGULAR CHIASM C-ROUGHEST PROTEIN-RELATED"/>
    <property type="match status" value="1"/>
</dbReference>
<feature type="chain" id="PRO_5005583336" description="Ig-like domain-containing protein" evidence="6">
    <location>
        <begin position="17"/>
        <end position="571"/>
    </location>
</feature>
<dbReference type="Gene3D" id="2.60.40.10">
    <property type="entry name" value="Immunoglobulins"/>
    <property type="match status" value="2"/>
</dbReference>
<dbReference type="PROSITE" id="PS50835">
    <property type="entry name" value="IG_LIKE"/>
    <property type="match status" value="1"/>
</dbReference>
<dbReference type="InterPro" id="IPR007110">
    <property type="entry name" value="Ig-like_dom"/>
</dbReference>
<reference evidence="8" key="1">
    <citation type="submission" date="2015-07" db="EMBL/GenBank/DDBJ databases">
        <title>MeaNS - Measles Nucleotide Surveillance Program.</title>
        <authorList>
            <person name="Tran T."/>
            <person name="Druce J."/>
        </authorList>
    </citation>
    <scope>NUCLEOTIDE SEQUENCE</scope>
    <source>
        <strain evidence="8">UCB-OBI-ISO-001</strain>
        <tissue evidence="8">Gonad</tissue>
    </source>
</reference>
<keyword evidence="4" id="KW-0325">Glycoprotein</keyword>
<dbReference type="SUPFAM" id="SSF48726">
    <property type="entry name" value="Immunoglobulin"/>
    <property type="match status" value="1"/>
</dbReference>
<dbReference type="EMBL" id="KQ420269">
    <property type="protein sequence ID" value="KOF80789.1"/>
    <property type="molecule type" value="Genomic_DNA"/>
</dbReference>
<dbReference type="AlphaFoldDB" id="A0A0L8GVD7"/>
<dbReference type="GO" id="GO:0098609">
    <property type="term" value="P:cell-cell adhesion"/>
    <property type="evidence" value="ECO:0007669"/>
    <property type="project" value="TreeGrafter"/>
</dbReference>
<evidence type="ECO:0000256" key="6">
    <source>
        <dbReference type="SAM" id="SignalP"/>
    </source>
</evidence>
<keyword evidence="5" id="KW-0393">Immunoglobulin domain</keyword>
<dbReference type="OrthoDB" id="504170at2759"/>
<organism evidence="8">
    <name type="scientific">Octopus bimaculoides</name>
    <name type="common">California two-spotted octopus</name>
    <dbReference type="NCBI Taxonomy" id="37653"/>
    <lineage>
        <taxon>Eukaryota</taxon>
        <taxon>Metazoa</taxon>
        <taxon>Spiralia</taxon>
        <taxon>Lophotrochozoa</taxon>
        <taxon>Mollusca</taxon>
        <taxon>Cephalopoda</taxon>
        <taxon>Coleoidea</taxon>
        <taxon>Octopodiformes</taxon>
        <taxon>Octopoda</taxon>
        <taxon>Incirrata</taxon>
        <taxon>Octopodidae</taxon>
        <taxon>Octopus</taxon>
    </lineage>
</organism>
<dbReference type="GO" id="GO:0005886">
    <property type="term" value="C:plasma membrane"/>
    <property type="evidence" value="ECO:0007669"/>
    <property type="project" value="TreeGrafter"/>
</dbReference>
<keyword evidence="6" id="KW-0732">Signal</keyword>
<evidence type="ECO:0000256" key="2">
    <source>
        <dbReference type="ARBA" id="ARBA00023136"/>
    </source>
</evidence>
<evidence type="ECO:0000256" key="1">
    <source>
        <dbReference type="ARBA" id="ARBA00004479"/>
    </source>
</evidence>
<dbReference type="GO" id="GO:0005911">
    <property type="term" value="C:cell-cell junction"/>
    <property type="evidence" value="ECO:0007669"/>
    <property type="project" value="TreeGrafter"/>
</dbReference>
<accession>A0A0L8GVD7</accession>
<evidence type="ECO:0000256" key="4">
    <source>
        <dbReference type="ARBA" id="ARBA00023180"/>
    </source>
</evidence>
<dbReference type="PANTHER" id="PTHR11640">
    <property type="entry name" value="NEPHRIN"/>
    <property type="match status" value="1"/>
</dbReference>
<dbReference type="STRING" id="37653.A0A0L8GVD7"/>
<feature type="signal peptide" evidence="6">
    <location>
        <begin position="1"/>
        <end position="16"/>
    </location>
</feature>
<evidence type="ECO:0000313" key="8">
    <source>
        <dbReference type="EMBL" id="KOF80789.1"/>
    </source>
</evidence>
<comment type="subcellular location">
    <subcellularLocation>
        <location evidence="1">Membrane</location>
        <topology evidence="1">Single-pass type I membrane protein</topology>
    </subcellularLocation>
</comment>
<dbReference type="GO" id="GO:0050839">
    <property type="term" value="F:cell adhesion molecule binding"/>
    <property type="evidence" value="ECO:0007669"/>
    <property type="project" value="TreeGrafter"/>
</dbReference>
<gene>
    <name evidence="8" type="ORF">OCBIM_22027411mg</name>
</gene>
<proteinExistence type="predicted"/>
<evidence type="ECO:0000259" key="7">
    <source>
        <dbReference type="PROSITE" id="PS50835"/>
    </source>
</evidence>
<evidence type="ECO:0000256" key="5">
    <source>
        <dbReference type="ARBA" id="ARBA00023319"/>
    </source>
</evidence>
<dbReference type="InterPro" id="IPR013783">
    <property type="entry name" value="Ig-like_fold"/>
</dbReference>
<sequence>MEFSLLHLRYVLIVRCFCVSLKPIDGGIKFVRQNQPETLECPLAKQKVENWQIGLKEISSLHWLPVKTNEIEANVIPGKDNILNITLLSSNDVTLLCKSTDKWIKFQAVPMYNDNGNLYPISGTPYVIKDKKFTLKCNEDGSGTSTTWYTGNGTVIAKYSGASNQNYSKYFGSRQETSCQNKSCTLSITNVSLDEDDMSIICRSSFHISMFNIKVIVLPKSVTIKNISNTVPVENQNKSYECLIKDTNPTFSVFWLITMKDGTPKNATKYISNRPSKSGKLTTLSSKLTLTLNKNFQKLQCVAYFPGKNEFVNYSKELDLHIKYPPERDNMILNVFGGKVCIDTPAKFQCSWEGGNPPASVTLMYKDISYTTKENVELNVEPSESHQTVKCLGTHIVANVSCEKNLTFYYPPQINMHILEEKNATVINCTLFDMNPATNKYILKQKWGNTTKNTYDTNVFIKNPSFNNAGTWECHISNENFCMSKPLNYKIPVRPILSSIASDPKKRSVSNGESVILKQCFYSHPKSDVKWQKNEELIDSNKYLTSGFVSSEFPFKRSCTSLKIMILVLIP</sequence>
<name>A0A0L8GVD7_OCTBM</name>
<dbReference type="InterPro" id="IPR051275">
    <property type="entry name" value="Cell_adhesion_signaling"/>
</dbReference>
<dbReference type="InterPro" id="IPR036179">
    <property type="entry name" value="Ig-like_dom_sf"/>
</dbReference>